<gene>
    <name evidence="6" type="ORF">NKI27_06540</name>
</gene>
<evidence type="ECO:0000256" key="1">
    <source>
        <dbReference type="ARBA" id="ARBA00000085"/>
    </source>
</evidence>
<accession>A0ABY6N5Z9</accession>
<evidence type="ECO:0000259" key="5">
    <source>
        <dbReference type="PROSITE" id="PS50109"/>
    </source>
</evidence>
<dbReference type="EC" id="2.7.13.3" evidence="2"/>
<organism evidence="6 7">
    <name type="scientific">Alkalimarinus alittae</name>
    <dbReference type="NCBI Taxonomy" id="2961619"/>
    <lineage>
        <taxon>Bacteria</taxon>
        <taxon>Pseudomonadati</taxon>
        <taxon>Pseudomonadota</taxon>
        <taxon>Gammaproteobacteria</taxon>
        <taxon>Alteromonadales</taxon>
        <taxon>Alteromonadaceae</taxon>
        <taxon>Alkalimarinus</taxon>
    </lineage>
</organism>
<protein>
    <recommendedName>
        <fullName evidence="2">histidine kinase</fullName>
        <ecNumber evidence="2">2.7.13.3</ecNumber>
    </recommendedName>
</protein>
<keyword evidence="6" id="KW-0067">ATP-binding</keyword>
<evidence type="ECO:0000313" key="6">
    <source>
        <dbReference type="EMBL" id="UZE97402.1"/>
    </source>
</evidence>
<keyword evidence="6" id="KW-0547">Nucleotide-binding</keyword>
<keyword evidence="3" id="KW-0597">Phosphoprotein</keyword>
<name>A0ABY6N5Z9_9ALTE</name>
<dbReference type="SUPFAM" id="SSF47384">
    <property type="entry name" value="Homodimeric domain of signal transducing histidine kinase"/>
    <property type="match status" value="1"/>
</dbReference>
<evidence type="ECO:0000313" key="7">
    <source>
        <dbReference type="Proteomes" id="UP001163739"/>
    </source>
</evidence>
<dbReference type="InterPro" id="IPR036097">
    <property type="entry name" value="HisK_dim/P_sf"/>
</dbReference>
<dbReference type="InterPro" id="IPR003661">
    <property type="entry name" value="HisK_dim/P_dom"/>
</dbReference>
<dbReference type="Gene3D" id="1.10.287.130">
    <property type="match status" value="1"/>
</dbReference>
<dbReference type="SMART" id="SM00387">
    <property type="entry name" value="HATPase_c"/>
    <property type="match status" value="1"/>
</dbReference>
<feature type="coiled-coil region" evidence="4">
    <location>
        <begin position="312"/>
        <end position="349"/>
    </location>
</feature>
<feature type="domain" description="Histidine kinase" evidence="5">
    <location>
        <begin position="358"/>
        <end position="603"/>
    </location>
</feature>
<sequence length="615" mass="69174">MTFSEVIRDSPITKGTCVDYLMHLKGHIDSASVAWVWYGASFTSSMQNSLLSNGSGALAAIPDSLFQAVKPHLKVNQWVEFTFNLSDKAYSCRALTVNMGDERSAVLIFSEQAPVMSPHQTCLAELCLSNISFLRQQQDTDLKLKELGRHMLYQIVWSEILEWIRTLDIEDDDFYKKLMVRLMLLTESSASAIYIENEKENLKDPSQWFYRGINFEDIEQFEQILNDKNKQLHAAMVMEDFNDLSNTYSGYSMVAQHAHLLLCPVIDPEGQRKAIIILSKKPTQDGFLITDHIYINQLINQVYSGIEKNRLVSALERSNQSLEKEHEAQKQLIQQLQDTQAQLLQSEKMASIGQLAAGVAHEINNPIGFVNSNLSTLSEFSQSMLSAIQALGEKINGGNDVELQQFYTRLAKEHEIEFITDDLSSLLEESKEGISRVRGIVQDLKDFSHTDSGEFSIVDLRQTIDKTLNLIHNEIKYSVELITDYAELPEVEMMESQISQVILNLLVNASHAIEDRGTITIKTMVDKHQDSIQIMIQDTGKGISPEHLGKLFDPFFTTKPVGKGTGLGLSLSYGIIQRHHGDISVESELGVGTTFKVTLPVTQPVVMESEASKWS</sequence>
<keyword evidence="4" id="KW-0175">Coiled coil</keyword>
<dbReference type="PRINTS" id="PR00344">
    <property type="entry name" value="BCTRLSENSOR"/>
</dbReference>
<dbReference type="Proteomes" id="UP001163739">
    <property type="component" value="Chromosome"/>
</dbReference>
<reference evidence="6" key="1">
    <citation type="submission" date="2022-06" db="EMBL/GenBank/DDBJ databases">
        <title>Alkalimarinus sp. nov., isolated from gut of a Alitta virens.</title>
        <authorList>
            <person name="Yang A.I."/>
            <person name="Shin N.-R."/>
        </authorList>
    </citation>
    <scope>NUCLEOTIDE SEQUENCE</scope>
    <source>
        <strain evidence="6">A2M4</strain>
    </source>
</reference>
<evidence type="ECO:0000256" key="2">
    <source>
        <dbReference type="ARBA" id="ARBA00012438"/>
    </source>
</evidence>
<keyword evidence="7" id="KW-1185">Reference proteome</keyword>
<dbReference type="InterPro" id="IPR003594">
    <property type="entry name" value="HATPase_dom"/>
</dbReference>
<dbReference type="InterPro" id="IPR005467">
    <property type="entry name" value="His_kinase_dom"/>
</dbReference>
<evidence type="ECO:0000256" key="4">
    <source>
        <dbReference type="SAM" id="Coils"/>
    </source>
</evidence>
<dbReference type="CDD" id="cd00082">
    <property type="entry name" value="HisKA"/>
    <property type="match status" value="1"/>
</dbReference>
<dbReference type="EMBL" id="CP100390">
    <property type="protein sequence ID" value="UZE97402.1"/>
    <property type="molecule type" value="Genomic_DNA"/>
</dbReference>
<dbReference type="RefSeq" id="WP_265048876.1">
    <property type="nucleotide sequence ID" value="NZ_CP100390.1"/>
</dbReference>
<dbReference type="Pfam" id="PF02518">
    <property type="entry name" value="HATPase_c"/>
    <property type="match status" value="1"/>
</dbReference>
<dbReference type="PROSITE" id="PS50109">
    <property type="entry name" value="HIS_KIN"/>
    <property type="match status" value="1"/>
</dbReference>
<dbReference type="SUPFAM" id="SSF55874">
    <property type="entry name" value="ATPase domain of HSP90 chaperone/DNA topoisomerase II/histidine kinase"/>
    <property type="match status" value="1"/>
</dbReference>
<dbReference type="Gene3D" id="3.30.565.10">
    <property type="entry name" value="Histidine kinase-like ATPase, C-terminal domain"/>
    <property type="match status" value="1"/>
</dbReference>
<dbReference type="InterPro" id="IPR004358">
    <property type="entry name" value="Sig_transdc_His_kin-like_C"/>
</dbReference>
<dbReference type="GO" id="GO:0005524">
    <property type="term" value="F:ATP binding"/>
    <property type="evidence" value="ECO:0007669"/>
    <property type="project" value="UniProtKB-KW"/>
</dbReference>
<evidence type="ECO:0000256" key="3">
    <source>
        <dbReference type="ARBA" id="ARBA00022553"/>
    </source>
</evidence>
<dbReference type="PANTHER" id="PTHR43065">
    <property type="entry name" value="SENSOR HISTIDINE KINASE"/>
    <property type="match status" value="1"/>
</dbReference>
<dbReference type="InterPro" id="IPR036890">
    <property type="entry name" value="HATPase_C_sf"/>
</dbReference>
<dbReference type="SMART" id="SM00388">
    <property type="entry name" value="HisKA"/>
    <property type="match status" value="1"/>
</dbReference>
<dbReference type="PANTHER" id="PTHR43065:SF50">
    <property type="entry name" value="HISTIDINE KINASE"/>
    <property type="match status" value="1"/>
</dbReference>
<comment type="catalytic activity">
    <reaction evidence="1">
        <text>ATP + protein L-histidine = ADP + protein N-phospho-L-histidine.</text>
        <dbReference type="EC" id="2.7.13.3"/>
    </reaction>
</comment>
<proteinExistence type="predicted"/>